<dbReference type="PROSITE" id="PS50987">
    <property type="entry name" value="HTH_ARSR_2"/>
    <property type="match status" value="1"/>
</dbReference>
<dbReference type="SUPFAM" id="SSF46785">
    <property type="entry name" value="Winged helix' DNA-binding domain"/>
    <property type="match status" value="1"/>
</dbReference>
<evidence type="ECO:0000259" key="1">
    <source>
        <dbReference type="PROSITE" id="PS50987"/>
    </source>
</evidence>
<dbReference type="Proteomes" id="UP000603940">
    <property type="component" value="Unassembled WGS sequence"/>
</dbReference>
<protein>
    <submittedName>
        <fullName evidence="2">Helix-turn-helix domain-containing protein</fullName>
    </submittedName>
</protein>
<dbReference type="Gene3D" id="3.30.460.10">
    <property type="entry name" value="Beta Polymerase, domain 2"/>
    <property type="match status" value="1"/>
</dbReference>
<proteinExistence type="predicted"/>
<name>A0ABR7R357_9PROT</name>
<dbReference type="Pfam" id="PF09339">
    <property type="entry name" value="HTH_IclR"/>
    <property type="match status" value="1"/>
</dbReference>
<dbReference type="InterPro" id="IPR005471">
    <property type="entry name" value="Tscrpt_reg_IclR_N"/>
</dbReference>
<dbReference type="InterPro" id="IPR001845">
    <property type="entry name" value="HTH_ArsR_DNA-bd_dom"/>
</dbReference>
<evidence type="ECO:0000313" key="2">
    <source>
        <dbReference type="EMBL" id="MBC9176179.1"/>
    </source>
</evidence>
<dbReference type="Pfam" id="PF01909">
    <property type="entry name" value="NTP_transf_2"/>
    <property type="match status" value="1"/>
</dbReference>
<dbReference type="EMBL" id="JACTUZ010000009">
    <property type="protein sequence ID" value="MBC9176179.1"/>
    <property type="molecule type" value="Genomic_DNA"/>
</dbReference>
<dbReference type="RefSeq" id="WP_187777344.1">
    <property type="nucleotide sequence ID" value="NZ_JACTUZ010000009.1"/>
</dbReference>
<dbReference type="SUPFAM" id="SSF81301">
    <property type="entry name" value="Nucleotidyltransferase"/>
    <property type="match status" value="1"/>
</dbReference>
<keyword evidence="3" id="KW-1185">Reference proteome</keyword>
<reference evidence="2 3" key="1">
    <citation type="journal article" date="2009" name="Int. J. Syst. Evol. Microbiol.">
        <title>Transfer of Teichococcus ludipueritiae and Muricoccus roseus to the genus Roseomonas, as Roseomonas ludipueritiae comb. nov. and Roseomonas rosea comb. nov., respectively, and emended description of the genus Roseomonas.</title>
        <authorList>
            <person name="Sanchez-Porro C."/>
            <person name="Gallego V."/>
            <person name="Busse H.J."/>
            <person name="Kampfer P."/>
            <person name="Ventosa A."/>
        </authorList>
    </citation>
    <scope>NUCLEOTIDE SEQUENCE [LARGE SCALE GENOMIC DNA]</scope>
    <source>
        <strain evidence="2 3">DSM 14915</strain>
    </source>
</reference>
<dbReference type="InterPro" id="IPR036388">
    <property type="entry name" value="WH-like_DNA-bd_sf"/>
</dbReference>
<accession>A0ABR7R357</accession>
<dbReference type="InterPro" id="IPR036390">
    <property type="entry name" value="WH_DNA-bd_sf"/>
</dbReference>
<dbReference type="Gene3D" id="1.10.10.10">
    <property type="entry name" value="Winged helix-like DNA-binding domain superfamily/Winged helix DNA-binding domain"/>
    <property type="match status" value="1"/>
</dbReference>
<dbReference type="CDD" id="cd05403">
    <property type="entry name" value="NT_KNTase_like"/>
    <property type="match status" value="1"/>
</dbReference>
<feature type="domain" description="HTH arsR-type" evidence="1">
    <location>
        <begin position="3"/>
        <end position="99"/>
    </location>
</feature>
<evidence type="ECO:0000313" key="3">
    <source>
        <dbReference type="Proteomes" id="UP000603940"/>
    </source>
</evidence>
<organism evidence="2 3">
    <name type="scientific">Pseudoroseomonas ludipueritiae</name>
    <dbReference type="NCBI Taxonomy" id="198093"/>
    <lineage>
        <taxon>Bacteria</taxon>
        <taxon>Pseudomonadati</taxon>
        <taxon>Pseudomonadota</taxon>
        <taxon>Alphaproteobacteria</taxon>
        <taxon>Acetobacterales</taxon>
        <taxon>Acetobacteraceae</taxon>
        <taxon>Pseudoroseomonas</taxon>
    </lineage>
</organism>
<comment type="caution">
    <text evidence="2">The sequence shown here is derived from an EMBL/GenBank/DDBJ whole genome shotgun (WGS) entry which is preliminary data.</text>
</comment>
<dbReference type="InterPro" id="IPR002934">
    <property type="entry name" value="Polymerase_NTP_transf_dom"/>
</dbReference>
<sequence length="223" mass="23055">MARASSQSAQRYPLSSILGTDAGVRLARELARHGGQLSAPDLVRRTGLAKASVARGLEALVGAGAVDTAGTGRSVLYRLRPEHPLAPALSALFEAEERRFQNILEGARSAAEAAGPGLVALWLFGSVARGEDRADSDLDLALVGEPAALPRLADAFRDALVAPAGRMGFSPSVVALGTDDVARLAGQCDPWWMGVTRDAVPLVGQRPDDLAMALARAAGTVAA</sequence>
<dbReference type="InterPro" id="IPR043519">
    <property type="entry name" value="NT_sf"/>
</dbReference>
<gene>
    <name evidence="2" type="ORF">IBL25_04395</name>
</gene>